<evidence type="ECO:0000313" key="4">
    <source>
        <dbReference type="Proteomes" id="UP001165065"/>
    </source>
</evidence>
<gene>
    <name evidence="3" type="ORF">TrCOL_g8796</name>
</gene>
<accession>A0A9W7GNI6</accession>
<sequence length="592" mass="65833">MSIAKEIIDSFVNLYSSSEDEDNNDKNGDSNIFDVDSDSDRSLEIIDGPRMTGAAFKNGKRKLERRKRKIIDEEEEEEETEEERLMREYDEKLERKRYKKTRKILKKKKQRLLEQGLKEEADAIIVPPKWGKEEGEEEEEGGKIEDRDFKDKFVYDKSQRRGGKQNTMYGDEEQEDDNDDDDDDNSDHDSDTHSEDGVQKNGNEKLKDEEGLPPVDDDENDNADDEGNDDGYDDNDDDPVEGGPQRGRGRPKGSASPPLGSRVLVTWGSSASQTEPAVVTETDVREVPTLGCKGTKKTKREVVGFVVQWDSDSSESFVPLTGWPRWKFEGAPDGPAPPAAAPARPTLPSVASSVNSLPGCSIISVPPSEIRLALSTPPPPRDGRGHLRQAETQRSLWEVVMAAAASMQTEASGKRPAKEAAAWKMLLGNHWVDGDTPPTFRSSGRWDVRLLADRFYEDFPEARSWAELAEKEHRAVTSPSRLRLPVWNDLHLMVVAPGAERQPAHIDDESFIGESFYSTSILALTENEAAAGGTLLIRPGKSGLRVVGPGNFGTMLTFRGNVPHCGLESAAEATPRAFLYFVVRRSKSDPNY</sequence>
<feature type="compositionally biased region" description="Basic and acidic residues" evidence="2">
    <location>
        <begin position="141"/>
        <end position="159"/>
    </location>
</feature>
<organism evidence="3 4">
    <name type="scientific">Triparma columacea</name>
    <dbReference type="NCBI Taxonomy" id="722753"/>
    <lineage>
        <taxon>Eukaryota</taxon>
        <taxon>Sar</taxon>
        <taxon>Stramenopiles</taxon>
        <taxon>Ochrophyta</taxon>
        <taxon>Bolidophyceae</taxon>
        <taxon>Parmales</taxon>
        <taxon>Triparmaceae</taxon>
        <taxon>Triparma</taxon>
    </lineage>
</organism>
<keyword evidence="1" id="KW-0175">Coiled coil</keyword>
<dbReference type="AlphaFoldDB" id="A0A9W7GNI6"/>
<protein>
    <submittedName>
        <fullName evidence="3">Uncharacterized protein</fullName>
    </submittedName>
</protein>
<comment type="caution">
    <text evidence="3">The sequence shown here is derived from an EMBL/GenBank/DDBJ whole genome shotgun (WGS) entry which is preliminary data.</text>
</comment>
<feature type="compositionally biased region" description="Acidic residues" evidence="2">
    <location>
        <begin position="215"/>
        <end position="240"/>
    </location>
</feature>
<proteinExistence type="predicted"/>
<feature type="coiled-coil region" evidence="1">
    <location>
        <begin position="60"/>
        <end position="115"/>
    </location>
</feature>
<feature type="region of interest" description="Disordered" evidence="2">
    <location>
        <begin position="17"/>
        <end position="36"/>
    </location>
</feature>
<keyword evidence="4" id="KW-1185">Reference proteome</keyword>
<feature type="region of interest" description="Disordered" evidence="2">
    <location>
        <begin position="118"/>
        <end position="283"/>
    </location>
</feature>
<dbReference type="EMBL" id="BRYA01000444">
    <property type="protein sequence ID" value="GMI48931.1"/>
    <property type="molecule type" value="Genomic_DNA"/>
</dbReference>
<feature type="compositionally biased region" description="Basic and acidic residues" evidence="2">
    <location>
        <begin position="187"/>
        <end position="210"/>
    </location>
</feature>
<dbReference type="Proteomes" id="UP001165065">
    <property type="component" value="Unassembled WGS sequence"/>
</dbReference>
<evidence type="ECO:0000256" key="1">
    <source>
        <dbReference type="SAM" id="Coils"/>
    </source>
</evidence>
<name>A0A9W7GNI6_9STRA</name>
<feature type="compositionally biased region" description="Acidic residues" evidence="2">
    <location>
        <begin position="170"/>
        <end position="186"/>
    </location>
</feature>
<evidence type="ECO:0000313" key="3">
    <source>
        <dbReference type="EMBL" id="GMI48931.1"/>
    </source>
</evidence>
<reference evidence="4" key="1">
    <citation type="journal article" date="2023" name="Commun. Biol.">
        <title>Genome analysis of Parmales, the sister group of diatoms, reveals the evolutionary specialization of diatoms from phago-mixotrophs to photoautotrophs.</title>
        <authorList>
            <person name="Ban H."/>
            <person name="Sato S."/>
            <person name="Yoshikawa S."/>
            <person name="Yamada K."/>
            <person name="Nakamura Y."/>
            <person name="Ichinomiya M."/>
            <person name="Sato N."/>
            <person name="Blanc-Mathieu R."/>
            <person name="Endo H."/>
            <person name="Kuwata A."/>
            <person name="Ogata H."/>
        </authorList>
    </citation>
    <scope>NUCLEOTIDE SEQUENCE [LARGE SCALE GENOMIC DNA]</scope>
</reference>
<dbReference type="OrthoDB" id="10509117at2759"/>
<evidence type="ECO:0000256" key="2">
    <source>
        <dbReference type="SAM" id="MobiDB-lite"/>
    </source>
</evidence>